<dbReference type="Pfam" id="PF24389">
    <property type="entry name" value="ORC-CDC6-like"/>
    <property type="match status" value="1"/>
</dbReference>
<evidence type="ECO:0008006" key="3">
    <source>
        <dbReference type="Google" id="ProtNLM"/>
    </source>
</evidence>
<dbReference type="InterPro" id="IPR056955">
    <property type="entry name" value="ORC-CDC6-like"/>
</dbReference>
<accession>A0ABY6G7U8</accession>
<protein>
    <recommendedName>
        <fullName evidence="3">ATP-binding protein</fullName>
    </recommendedName>
</protein>
<name>A0ABY6G7U8_9BURK</name>
<evidence type="ECO:0000313" key="2">
    <source>
        <dbReference type="Proteomes" id="UP001162800"/>
    </source>
</evidence>
<organism evidence="1 2">
    <name type="scientific">Comamonas endophytica</name>
    <dbReference type="NCBI Taxonomy" id="2949090"/>
    <lineage>
        <taxon>Bacteria</taxon>
        <taxon>Pseudomonadati</taxon>
        <taxon>Pseudomonadota</taxon>
        <taxon>Betaproteobacteria</taxon>
        <taxon>Burkholderiales</taxon>
        <taxon>Comamonadaceae</taxon>
        <taxon>Comamonas</taxon>
    </lineage>
</organism>
<dbReference type="InterPro" id="IPR027417">
    <property type="entry name" value="P-loop_NTPase"/>
</dbReference>
<gene>
    <name evidence="1" type="ORF">M9799_12790</name>
</gene>
<dbReference type="EMBL" id="CP106881">
    <property type="protein sequence ID" value="UYG50961.1"/>
    <property type="molecule type" value="Genomic_DNA"/>
</dbReference>
<proteinExistence type="predicted"/>
<reference evidence="1" key="1">
    <citation type="submission" date="2022-09" db="EMBL/GenBank/DDBJ databases">
        <title>The complete genome of Acidovorax sp. 5MLIR.</title>
        <authorList>
            <person name="Liu L."/>
            <person name="Yue J."/>
            <person name="Yang F."/>
            <person name="Yuan J."/>
            <person name="Li L."/>
        </authorList>
    </citation>
    <scope>NUCLEOTIDE SEQUENCE</scope>
    <source>
        <strain evidence="1">5MLIR</strain>
    </source>
</reference>
<dbReference type="RefSeq" id="WP_231042055.1">
    <property type="nucleotide sequence ID" value="NZ_CP106881.1"/>
</dbReference>
<dbReference type="Proteomes" id="UP001162800">
    <property type="component" value="Chromosome"/>
</dbReference>
<sequence>MSNPSAASPFFGSYNARHITAEEVAHQFVPSSKFWELIALRNSLLIGPRGSGKTHLLKMLQPKALAAWEGEEGDIARSKIDYWSVFTPADINWKTQVEHKAQLLSGEAQTQFSNAVFLSHFREAFISCLLQITRDRPSNDRGGESTRVELSREREVALCLALADSWHLPLRVPSLNGLKLALVEEMVHLGVPQAIENLSPYMKRLAKMDVLGVAREIAENFVNVTELYNARWALCFDELEIAPITIQKDLFRYLRSTDQRFVFKLAISPSNDASALLNQESAASAGNDFDAIPLWFIDQSEREIFCRRLWEKYVSGTKAATLSPMAILQRSRFQFANEKSAYGRRRYDEASPWSKDFQDLERIDRSFSDYLQQRGVRSSSLENVTREKMNSIVRKIAPLVGFRSAYMQAAKGGIVAEPVRRKLKGPPPDVFSGWDAVCTATEGNPRWFGGIASRLILKWTQSPSGQALTREQQTHELHAAAKKFLAWINAIPVEVTQESMTYVSLHDLITALAKSFEQEVLGKIFKSDPVLSFTVDEGTPPSVQRLVIAALNIGAIVIVDDQDVNFTVTTPVGRVFRLVHLLAPHFNLPMRKGKTRNLSTILSKQLGSLDKYRPVPIKIANGSESEQLGLF</sequence>
<evidence type="ECO:0000313" key="1">
    <source>
        <dbReference type="EMBL" id="UYG50961.1"/>
    </source>
</evidence>
<dbReference type="SUPFAM" id="SSF52540">
    <property type="entry name" value="P-loop containing nucleoside triphosphate hydrolases"/>
    <property type="match status" value="1"/>
</dbReference>
<keyword evidence="2" id="KW-1185">Reference proteome</keyword>